<dbReference type="EMBL" id="JANVFO010000062">
    <property type="protein sequence ID" value="KAJ3720295.1"/>
    <property type="molecule type" value="Genomic_DNA"/>
</dbReference>
<proteinExistence type="predicted"/>
<name>A0AA38MW57_9AGAR</name>
<protein>
    <submittedName>
        <fullName evidence="1">Uncharacterized protein</fullName>
    </submittedName>
</protein>
<comment type="caution">
    <text evidence="1">The sequence shown here is derived from an EMBL/GenBank/DDBJ whole genome shotgun (WGS) entry which is preliminary data.</text>
</comment>
<sequence>MSTILSHPHYFLPCLHSGACFNTSSIHTRFPLQRSNVPDPYGFHDWSEYTIPIAHSVPFLHPSTLHYGNTDAFVDVTGIVSTFPRDLCLRWMFRDPDSGNTKVLYGRDAELTWTEVVAGVRFATTPACYIPEVTNDGITYGPMTREWFLDMVSQFTVSTKGKLLRDGLEDINLALYTAERLVYDIRHEFAVWHLDPFNRATALIAQFNSISPILSNSMISFPLDVAARFHWPPLIPPPPYSATPLLRCISPCVTPLSAVELLSEDYAMDSEVGI</sequence>
<accession>A0AA38MW57</accession>
<gene>
    <name evidence="1" type="ORF">DFJ43DRAFT_1158952</name>
</gene>
<keyword evidence="2" id="KW-1185">Reference proteome</keyword>
<reference evidence="1" key="2">
    <citation type="journal article" date="2023" name="Proc. Natl. Acad. Sci. U.S.A.">
        <title>A global phylogenomic analysis of the shiitake genus Lentinula.</title>
        <authorList>
            <person name="Sierra-Patev S."/>
            <person name="Min B."/>
            <person name="Naranjo-Ortiz M."/>
            <person name="Looney B."/>
            <person name="Konkel Z."/>
            <person name="Slot J.C."/>
            <person name="Sakamoto Y."/>
            <person name="Steenwyk J.L."/>
            <person name="Rokas A."/>
            <person name="Carro J."/>
            <person name="Camarero S."/>
            <person name="Ferreira P."/>
            <person name="Molpeceres G."/>
            <person name="Ruiz-Duenas F.J."/>
            <person name="Serrano A."/>
            <person name="Henrissat B."/>
            <person name="Drula E."/>
            <person name="Hughes K.W."/>
            <person name="Mata J.L."/>
            <person name="Ishikawa N.K."/>
            <person name="Vargas-Isla R."/>
            <person name="Ushijima S."/>
            <person name="Smith C.A."/>
            <person name="Donoghue J."/>
            <person name="Ahrendt S."/>
            <person name="Andreopoulos W."/>
            <person name="He G."/>
            <person name="LaButti K."/>
            <person name="Lipzen A."/>
            <person name="Ng V."/>
            <person name="Riley R."/>
            <person name="Sandor L."/>
            <person name="Barry K."/>
            <person name="Martinez A.T."/>
            <person name="Xiao Y."/>
            <person name="Gibbons J.G."/>
            <person name="Terashima K."/>
            <person name="Grigoriev I.V."/>
            <person name="Hibbett D."/>
        </authorList>
    </citation>
    <scope>NUCLEOTIDE SEQUENCE</scope>
    <source>
        <strain evidence="1">ET3784</strain>
    </source>
</reference>
<reference evidence="1" key="1">
    <citation type="submission" date="2022-08" db="EMBL/GenBank/DDBJ databases">
        <authorList>
            <consortium name="DOE Joint Genome Institute"/>
            <person name="Min B."/>
            <person name="Sierra-Patev S."/>
            <person name="Naranjo-Ortiz M."/>
            <person name="Looney B."/>
            <person name="Konkel Z."/>
            <person name="Slot J.C."/>
            <person name="Sakamoto Y."/>
            <person name="Steenwyk J.L."/>
            <person name="Rokas A."/>
            <person name="Carro J."/>
            <person name="Camarero S."/>
            <person name="Ferreira P."/>
            <person name="Molpeceres G."/>
            <person name="Ruiz-duenas F.J."/>
            <person name="Serrano A."/>
            <person name="Henrissat B."/>
            <person name="Drula E."/>
            <person name="Hughes K.W."/>
            <person name="Mata J.L."/>
            <person name="Ishikawa N.K."/>
            <person name="Vargas-Isla R."/>
            <person name="Ushijima S."/>
            <person name="Smith C.A."/>
            <person name="Ahrendt S."/>
            <person name="Andreopoulos W."/>
            <person name="He G."/>
            <person name="LaButti K."/>
            <person name="Lipzen A."/>
            <person name="Ng V."/>
            <person name="Riley R."/>
            <person name="Sandor L."/>
            <person name="Barry K."/>
            <person name="Martinez A.T."/>
            <person name="Xiao Y."/>
            <person name="Gibbons J.G."/>
            <person name="Terashima K."/>
            <person name="Hibbett D.S."/>
            <person name="Grigoriev I.V."/>
        </authorList>
    </citation>
    <scope>NUCLEOTIDE SEQUENCE</scope>
    <source>
        <strain evidence="1">ET3784</strain>
    </source>
</reference>
<evidence type="ECO:0000313" key="2">
    <source>
        <dbReference type="Proteomes" id="UP001176059"/>
    </source>
</evidence>
<evidence type="ECO:0000313" key="1">
    <source>
        <dbReference type="EMBL" id="KAJ3720295.1"/>
    </source>
</evidence>
<organism evidence="1 2">
    <name type="scientific">Lentinula guzmanii</name>
    <dbReference type="NCBI Taxonomy" id="2804957"/>
    <lineage>
        <taxon>Eukaryota</taxon>
        <taxon>Fungi</taxon>
        <taxon>Dikarya</taxon>
        <taxon>Basidiomycota</taxon>
        <taxon>Agaricomycotina</taxon>
        <taxon>Agaricomycetes</taxon>
        <taxon>Agaricomycetidae</taxon>
        <taxon>Agaricales</taxon>
        <taxon>Marasmiineae</taxon>
        <taxon>Omphalotaceae</taxon>
        <taxon>Lentinula</taxon>
    </lineage>
</organism>
<dbReference type="AlphaFoldDB" id="A0AA38MW57"/>
<dbReference type="Proteomes" id="UP001176059">
    <property type="component" value="Unassembled WGS sequence"/>
</dbReference>